<dbReference type="EMBL" id="BRZA01000002">
    <property type="protein sequence ID" value="GLC88599.1"/>
    <property type="molecule type" value="Genomic_DNA"/>
</dbReference>
<proteinExistence type="predicted"/>
<sequence>MCFPNDDSLRRFDMAKNFEWQNESYVLIKTGRIMAHEKQNIFVTIDKENPYYDHLESFYIISVKNLIKNQSMSCAIPIEIIDYTHCIDHIRIDKGKIQYILRNIENNTVALVKYTIDSGEKEVITEKSVIQSYLEWEIEDPWYYSLTCELLPTVGTSPIYNLEDGECSLLLNLKDI</sequence>
<dbReference type="Proteomes" id="UP001065593">
    <property type="component" value="Unassembled WGS sequence"/>
</dbReference>
<dbReference type="RefSeq" id="WP_264988362.1">
    <property type="nucleotide sequence ID" value="NZ_BRZA01000002.1"/>
</dbReference>
<evidence type="ECO:0000313" key="2">
    <source>
        <dbReference type="Proteomes" id="UP001065593"/>
    </source>
</evidence>
<accession>A0ABQ5NJQ5</accession>
<gene>
    <name evidence="1" type="ORF">LYSBPC_17260</name>
</gene>
<reference evidence="1" key="1">
    <citation type="submission" date="2022-08" db="EMBL/GenBank/DDBJ databases">
        <title>Draft genome sequence of Lysinibacillus sp. strain KH24.</title>
        <authorList>
            <person name="Kanbe H."/>
            <person name="Itoh H."/>
        </authorList>
    </citation>
    <scope>NUCLEOTIDE SEQUENCE</scope>
    <source>
        <strain evidence="1">KH24</strain>
    </source>
</reference>
<organism evidence="1 2">
    <name type="scientific">Lysinibacillus piscis</name>
    <dbReference type="NCBI Taxonomy" id="2518931"/>
    <lineage>
        <taxon>Bacteria</taxon>
        <taxon>Bacillati</taxon>
        <taxon>Bacillota</taxon>
        <taxon>Bacilli</taxon>
        <taxon>Bacillales</taxon>
        <taxon>Bacillaceae</taxon>
        <taxon>Lysinibacillus</taxon>
    </lineage>
</organism>
<evidence type="ECO:0000313" key="1">
    <source>
        <dbReference type="EMBL" id="GLC88599.1"/>
    </source>
</evidence>
<protein>
    <submittedName>
        <fullName evidence="1">Uncharacterized protein</fullName>
    </submittedName>
</protein>
<name>A0ABQ5NJQ5_9BACI</name>
<keyword evidence="2" id="KW-1185">Reference proteome</keyword>
<comment type="caution">
    <text evidence="1">The sequence shown here is derived from an EMBL/GenBank/DDBJ whole genome shotgun (WGS) entry which is preliminary data.</text>
</comment>